<name>R6I8N9_9FIRM</name>
<dbReference type="AlphaFoldDB" id="R6I8N9"/>
<gene>
    <name evidence="2" type="ORF">BN533_00810</name>
</gene>
<reference evidence="2" key="1">
    <citation type="submission" date="2012-11" db="EMBL/GenBank/DDBJ databases">
        <title>Dependencies among metagenomic species, viruses, plasmids and units of genetic variation.</title>
        <authorList>
            <person name="Nielsen H.B."/>
            <person name="Almeida M."/>
            <person name="Juncker A.S."/>
            <person name="Rasmussen S."/>
            <person name="Li J."/>
            <person name="Sunagawa S."/>
            <person name="Plichta D."/>
            <person name="Gautier L."/>
            <person name="Le Chatelier E."/>
            <person name="Peletier E."/>
            <person name="Bonde I."/>
            <person name="Nielsen T."/>
            <person name="Manichanh C."/>
            <person name="Arumugam M."/>
            <person name="Batto J."/>
            <person name="Santos M.B.Q.D."/>
            <person name="Blom N."/>
            <person name="Borruel N."/>
            <person name="Burgdorf K.S."/>
            <person name="Boumezbeur F."/>
            <person name="Casellas F."/>
            <person name="Dore J."/>
            <person name="Guarner F."/>
            <person name="Hansen T."/>
            <person name="Hildebrand F."/>
            <person name="Kaas R.S."/>
            <person name="Kennedy S."/>
            <person name="Kristiansen K."/>
            <person name="Kultima J.R."/>
            <person name="Leonard P."/>
            <person name="Levenez F."/>
            <person name="Lund O."/>
            <person name="Moumen B."/>
            <person name="Le Paslier D."/>
            <person name="Pons N."/>
            <person name="Pedersen O."/>
            <person name="Prifti E."/>
            <person name="Qin J."/>
            <person name="Raes J."/>
            <person name="Tap J."/>
            <person name="Tims S."/>
            <person name="Ussery D.W."/>
            <person name="Yamada T."/>
            <person name="MetaHit consortium"/>
            <person name="Renault P."/>
            <person name="Sicheritz-Ponten T."/>
            <person name="Bork P."/>
            <person name="Wang J."/>
            <person name="Brunak S."/>
            <person name="Ehrlich S.D."/>
        </authorList>
    </citation>
    <scope>NUCLEOTIDE SEQUENCE [LARGE SCALE GENOMIC DNA]</scope>
</reference>
<proteinExistence type="predicted"/>
<dbReference type="Pfam" id="PF01936">
    <property type="entry name" value="NYN"/>
    <property type="match status" value="1"/>
</dbReference>
<evidence type="ECO:0000259" key="1">
    <source>
        <dbReference type="Pfam" id="PF01936"/>
    </source>
</evidence>
<dbReference type="GO" id="GO:0004540">
    <property type="term" value="F:RNA nuclease activity"/>
    <property type="evidence" value="ECO:0007669"/>
    <property type="project" value="InterPro"/>
</dbReference>
<dbReference type="eggNOG" id="COG1432">
    <property type="taxonomic scope" value="Bacteria"/>
</dbReference>
<dbReference type="HOGENOM" id="CLU_085023_0_0_9"/>
<dbReference type="STRING" id="1262914.BN533_00810"/>
<protein>
    <recommendedName>
        <fullName evidence="1">NYN domain-containing protein</fullName>
    </recommendedName>
</protein>
<dbReference type="InterPro" id="IPR021139">
    <property type="entry name" value="NYN"/>
</dbReference>
<accession>R6I8N9</accession>
<organism evidence="2">
    <name type="scientific">Phascolarctobacterium faecium</name>
    <dbReference type="NCBI Taxonomy" id="33025"/>
    <lineage>
        <taxon>Bacteria</taxon>
        <taxon>Bacillati</taxon>
        <taxon>Bacillota</taxon>
        <taxon>Negativicutes</taxon>
        <taxon>Acidaminococcales</taxon>
        <taxon>Acidaminococcaceae</taxon>
        <taxon>Phascolarctobacterium</taxon>
    </lineage>
</organism>
<dbReference type="CDD" id="cd18722">
    <property type="entry name" value="PIN_NicB-like"/>
    <property type="match status" value="1"/>
</dbReference>
<sequence>MGKTAILVDGAFFLKRALKIFGPQEPEELAKKLFYYSCKHLKAHNYHQDKTPSLRDELYRIFYYDCPPLNKKLQHPISRKTIDFSKSERAIWRQQFIHEMTCRRKVAMRLGKVDEINTNWSINPKLTHKLVNGSISIQDLEENDIMLITKQKGVDMRIGIDIASLAYKQQVGRIVLIAGDSDFVPAAKLARREGIDFILDPMWAPIKPDLFEHIDGLKSTFPDPNKKITKEAIPEAKDDFCER</sequence>
<comment type="caution">
    <text evidence="2">The sequence shown here is derived from an EMBL/GenBank/DDBJ whole genome shotgun (WGS) entry which is preliminary data.</text>
</comment>
<dbReference type="RefSeq" id="WP_021717712.1">
    <property type="nucleotide sequence ID" value="NZ_FR885222.1"/>
</dbReference>
<evidence type="ECO:0000313" key="2">
    <source>
        <dbReference type="EMBL" id="CDB45685.1"/>
    </source>
</evidence>
<dbReference type="EMBL" id="CBDS010000052">
    <property type="protein sequence ID" value="CDB45685.1"/>
    <property type="molecule type" value="Genomic_DNA"/>
</dbReference>
<dbReference type="Gene3D" id="3.40.50.1010">
    <property type="entry name" value="5'-nuclease"/>
    <property type="match status" value="1"/>
</dbReference>
<feature type="domain" description="NYN" evidence="1">
    <location>
        <begin position="124"/>
        <end position="196"/>
    </location>
</feature>